<comment type="caution">
    <text evidence="2">The sequence shown here is derived from an EMBL/GenBank/DDBJ whole genome shotgun (WGS) entry which is preliminary data.</text>
</comment>
<dbReference type="AlphaFoldDB" id="A0A4Z2I9U2"/>
<feature type="region of interest" description="Disordered" evidence="1">
    <location>
        <begin position="73"/>
        <end position="92"/>
    </location>
</feature>
<name>A0A4Z2I9U2_9TELE</name>
<evidence type="ECO:0000313" key="2">
    <source>
        <dbReference type="EMBL" id="TNN74738.1"/>
    </source>
</evidence>
<evidence type="ECO:0000256" key="1">
    <source>
        <dbReference type="SAM" id="MobiDB-lite"/>
    </source>
</evidence>
<evidence type="ECO:0000313" key="3">
    <source>
        <dbReference type="Proteomes" id="UP000314294"/>
    </source>
</evidence>
<sequence length="92" mass="10408">MYEAVWVAGDLRTIHHLRTERLRPAPLERRSLTLLINDRSFECPAFRRPLIIIRLQPNTQTSNVCRPNKLASASALTSEPKQSDGSVDRASP</sequence>
<feature type="compositionally biased region" description="Polar residues" evidence="1">
    <location>
        <begin position="74"/>
        <end position="85"/>
    </location>
</feature>
<protein>
    <submittedName>
        <fullName evidence="2">Uncharacterized protein</fullName>
    </submittedName>
</protein>
<keyword evidence="3" id="KW-1185">Reference proteome</keyword>
<gene>
    <name evidence="2" type="ORF">EYF80_015056</name>
</gene>
<reference evidence="2 3" key="1">
    <citation type="submission" date="2019-03" db="EMBL/GenBank/DDBJ databases">
        <title>First draft genome of Liparis tanakae, snailfish: a comprehensive survey of snailfish specific genes.</title>
        <authorList>
            <person name="Kim W."/>
            <person name="Song I."/>
            <person name="Jeong J.-H."/>
            <person name="Kim D."/>
            <person name="Kim S."/>
            <person name="Ryu S."/>
            <person name="Song J.Y."/>
            <person name="Lee S.K."/>
        </authorList>
    </citation>
    <scope>NUCLEOTIDE SEQUENCE [LARGE SCALE GENOMIC DNA]</scope>
    <source>
        <tissue evidence="2">Muscle</tissue>
    </source>
</reference>
<accession>A0A4Z2I9U2</accession>
<proteinExistence type="predicted"/>
<dbReference type="Proteomes" id="UP000314294">
    <property type="component" value="Unassembled WGS sequence"/>
</dbReference>
<dbReference type="EMBL" id="SRLO01000111">
    <property type="protein sequence ID" value="TNN74738.1"/>
    <property type="molecule type" value="Genomic_DNA"/>
</dbReference>
<organism evidence="2 3">
    <name type="scientific">Liparis tanakae</name>
    <name type="common">Tanaka's snailfish</name>
    <dbReference type="NCBI Taxonomy" id="230148"/>
    <lineage>
        <taxon>Eukaryota</taxon>
        <taxon>Metazoa</taxon>
        <taxon>Chordata</taxon>
        <taxon>Craniata</taxon>
        <taxon>Vertebrata</taxon>
        <taxon>Euteleostomi</taxon>
        <taxon>Actinopterygii</taxon>
        <taxon>Neopterygii</taxon>
        <taxon>Teleostei</taxon>
        <taxon>Neoteleostei</taxon>
        <taxon>Acanthomorphata</taxon>
        <taxon>Eupercaria</taxon>
        <taxon>Perciformes</taxon>
        <taxon>Cottioidei</taxon>
        <taxon>Cottales</taxon>
        <taxon>Liparidae</taxon>
        <taxon>Liparis</taxon>
    </lineage>
</organism>